<organism evidence="3 4">
    <name type="scientific">Pedobacter jamesrossensis</name>
    <dbReference type="NCBI Taxonomy" id="1908238"/>
    <lineage>
        <taxon>Bacteria</taxon>
        <taxon>Pseudomonadati</taxon>
        <taxon>Bacteroidota</taxon>
        <taxon>Sphingobacteriia</taxon>
        <taxon>Sphingobacteriales</taxon>
        <taxon>Sphingobacteriaceae</taxon>
        <taxon>Pedobacter</taxon>
    </lineage>
</organism>
<sequence>MLAKKVVDNGPSLFYSSLSVMLNQKHPLFILAGQVKWSIFEEAFAPLYCLDNGRPAKPIRLMVGLLILKHLRDVSDENLVEQWSENNYYQYFCGELNFIPKVPCEASELVHFRKRIGEAGIELIFKESIRINGKDAEQAHVSIDTTVQEKNITYPTDAKLHRKIIVKCQSISKKNGLKQRQSYTFVLKKLGIDQRFRNHPKNKGKARKADKSVKTIAGRMVRELERNLPEGAYAEEIDLFNRVLAQKKADKNKIYSLHEPDVKCISKGKEHKKYEFGNKVSIVYTQNTGVIVGAMGFRNEYDGHTLETVLDQHEKLTGRRAKSATVDRGYQGKAKVGETGIAIPKPFNNKKLSKYKQTKLRNGFKRRAAIEPVIGHLKSDHRLGRNFYKGITGDNINILLAATAFNFKRMYNKYKTSMFGFLFNCFKSLILMTNKLLAVINSSKIQIQKIFNLKWAF</sequence>
<feature type="domain" description="Transposase InsH N-terminal" evidence="2">
    <location>
        <begin position="19"/>
        <end position="115"/>
    </location>
</feature>
<comment type="caution">
    <text evidence="3">The sequence shown here is derived from an EMBL/GenBank/DDBJ whole genome shotgun (WGS) entry which is preliminary data.</text>
</comment>
<proteinExistence type="predicted"/>
<accession>A0ABV8NIL9</accession>
<protein>
    <submittedName>
        <fullName evidence="3">IS5 family transposase</fullName>
    </submittedName>
</protein>
<evidence type="ECO:0000313" key="4">
    <source>
        <dbReference type="Proteomes" id="UP001595792"/>
    </source>
</evidence>
<dbReference type="InterPro" id="IPR002559">
    <property type="entry name" value="Transposase_11"/>
</dbReference>
<feature type="domain" description="Transposase IS4-like" evidence="1">
    <location>
        <begin position="266"/>
        <end position="407"/>
    </location>
</feature>
<dbReference type="Pfam" id="PF01609">
    <property type="entry name" value="DDE_Tnp_1"/>
    <property type="match status" value="1"/>
</dbReference>
<gene>
    <name evidence="3" type="ORF">ACFOUY_09010</name>
</gene>
<dbReference type="EMBL" id="JBHSBY010000062">
    <property type="protein sequence ID" value="MFC4196835.1"/>
    <property type="molecule type" value="Genomic_DNA"/>
</dbReference>
<reference evidence="4" key="1">
    <citation type="journal article" date="2019" name="Int. J. Syst. Evol. Microbiol.">
        <title>The Global Catalogue of Microorganisms (GCM) 10K type strain sequencing project: providing services to taxonomists for standard genome sequencing and annotation.</title>
        <authorList>
            <consortium name="The Broad Institute Genomics Platform"/>
            <consortium name="The Broad Institute Genome Sequencing Center for Infectious Disease"/>
            <person name="Wu L."/>
            <person name="Ma J."/>
        </authorList>
    </citation>
    <scope>NUCLEOTIDE SEQUENCE [LARGE SCALE GENOMIC DNA]</scope>
    <source>
        <strain evidence="4">CCM 8689</strain>
    </source>
</reference>
<evidence type="ECO:0000313" key="3">
    <source>
        <dbReference type="EMBL" id="MFC4196835.1"/>
    </source>
</evidence>
<dbReference type="PANTHER" id="PTHR33803:SF3">
    <property type="entry name" value="BLL1974 PROTEIN"/>
    <property type="match status" value="1"/>
</dbReference>
<dbReference type="Pfam" id="PF05598">
    <property type="entry name" value="DUF772"/>
    <property type="match status" value="1"/>
</dbReference>
<dbReference type="PANTHER" id="PTHR33803">
    <property type="entry name" value="IS1478 TRANSPOSASE"/>
    <property type="match status" value="1"/>
</dbReference>
<evidence type="ECO:0000259" key="2">
    <source>
        <dbReference type="Pfam" id="PF05598"/>
    </source>
</evidence>
<dbReference type="Proteomes" id="UP001595792">
    <property type="component" value="Unassembled WGS sequence"/>
</dbReference>
<evidence type="ECO:0000259" key="1">
    <source>
        <dbReference type="Pfam" id="PF01609"/>
    </source>
</evidence>
<dbReference type="NCBIfam" id="NF033578">
    <property type="entry name" value="transpos_IS5_1"/>
    <property type="match status" value="1"/>
</dbReference>
<name>A0ABV8NIL9_9SPHI</name>
<dbReference type="InterPro" id="IPR047710">
    <property type="entry name" value="Transpos_IS5-like"/>
</dbReference>
<keyword evidence="4" id="KW-1185">Reference proteome</keyword>
<dbReference type="InterPro" id="IPR008490">
    <property type="entry name" value="Transposase_InsH_N"/>
</dbReference>
<dbReference type="RefSeq" id="WP_378960175.1">
    <property type="nucleotide sequence ID" value="NZ_JBHRXC010000016.1"/>
</dbReference>